<evidence type="ECO:0000256" key="2">
    <source>
        <dbReference type="ARBA" id="ARBA00001946"/>
    </source>
</evidence>
<comment type="catalytic activity">
    <reaction evidence="1">
        <text>(7,8-dihydropterin-6-yl)methyl diphosphate + 4-aminobenzoate = 7,8-dihydropteroate + diphosphate</text>
        <dbReference type="Rhea" id="RHEA:19949"/>
        <dbReference type="ChEBI" id="CHEBI:17836"/>
        <dbReference type="ChEBI" id="CHEBI:17839"/>
        <dbReference type="ChEBI" id="CHEBI:33019"/>
        <dbReference type="ChEBI" id="CHEBI:72950"/>
        <dbReference type="EC" id="2.5.1.15"/>
    </reaction>
</comment>
<dbReference type="GO" id="GO:0046654">
    <property type="term" value="P:tetrahydrofolate biosynthetic process"/>
    <property type="evidence" value="ECO:0007669"/>
    <property type="project" value="UniProtKB-UniPathway"/>
</dbReference>
<evidence type="ECO:0000256" key="12">
    <source>
        <dbReference type="RuleBase" id="RU361205"/>
    </source>
</evidence>
<evidence type="ECO:0000256" key="7">
    <source>
        <dbReference type="ARBA" id="ARBA00022679"/>
    </source>
</evidence>
<dbReference type="InterPro" id="IPR000489">
    <property type="entry name" value="Pterin-binding_dom"/>
</dbReference>
<keyword evidence="10 12" id="KW-0289">Folate biosynthesis</keyword>
<dbReference type="GO" id="GO:0046656">
    <property type="term" value="P:folic acid biosynthetic process"/>
    <property type="evidence" value="ECO:0007669"/>
    <property type="project" value="UniProtKB-KW"/>
</dbReference>
<keyword evidence="15" id="KW-1185">Reference proteome</keyword>
<dbReference type="Gene3D" id="3.20.20.20">
    <property type="entry name" value="Dihydropteroate synthase-like"/>
    <property type="match status" value="1"/>
</dbReference>
<dbReference type="SUPFAM" id="SSF51717">
    <property type="entry name" value="Dihydropteroate synthetase-like"/>
    <property type="match status" value="1"/>
</dbReference>
<comment type="pathway">
    <text evidence="3 12">Cofactor biosynthesis; tetrahydrofolate biosynthesis; 7,8-dihydrofolate from 2-amino-4-hydroxy-6-hydroxymethyl-7,8-dihydropteridine diphosphate and 4-aminobenzoate: step 1/2.</text>
</comment>
<dbReference type="RefSeq" id="WP_184562637.1">
    <property type="nucleotide sequence ID" value="NZ_JACIEI010000001.1"/>
</dbReference>
<evidence type="ECO:0000256" key="5">
    <source>
        <dbReference type="ARBA" id="ARBA00012458"/>
    </source>
</evidence>
<evidence type="ECO:0000256" key="6">
    <source>
        <dbReference type="ARBA" id="ARBA00016919"/>
    </source>
</evidence>
<dbReference type="EMBL" id="JACIEI010000001">
    <property type="protein sequence ID" value="MBB3993025.1"/>
    <property type="molecule type" value="Genomic_DNA"/>
</dbReference>
<evidence type="ECO:0000313" key="15">
    <source>
        <dbReference type="Proteomes" id="UP000530268"/>
    </source>
</evidence>
<dbReference type="InterPro" id="IPR045031">
    <property type="entry name" value="DHP_synth-like"/>
</dbReference>
<dbReference type="PROSITE" id="PS00792">
    <property type="entry name" value="DHPS_1"/>
    <property type="match status" value="1"/>
</dbReference>
<accession>A0A7W6E1L2</accession>
<dbReference type="CDD" id="cd00739">
    <property type="entry name" value="DHPS"/>
    <property type="match status" value="1"/>
</dbReference>
<evidence type="ECO:0000256" key="9">
    <source>
        <dbReference type="ARBA" id="ARBA00022842"/>
    </source>
</evidence>
<dbReference type="Proteomes" id="UP000530268">
    <property type="component" value="Unassembled WGS sequence"/>
</dbReference>
<dbReference type="InterPro" id="IPR006390">
    <property type="entry name" value="DHP_synth_dom"/>
</dbReference>
<evidence type="ECO:0000256" key="8">
    <source>
        <dbReference type="ARBA" id="ARBA00022723"/>
    </source>
</evidence>
<evidence type="ECO:0000259" key="13">
    <source>
        <dbReference type="PROSITE" id="PS50972"/>
    </source>
</evidence>
<evidence type="ECO:0000256" key="4">
    <source>
        <dbReference type="ARBA" id="ARBA00009503"/>
    </source>
</evidence>
<dbReference type="PANTHER" id="PTHR20941">
    <property type="entry name" value="FOLATE SYNTHESIS PROTEINS"/>
    <property type="match status" value="1"/>
</dbReference>
<name>A0A7W6E1L2_9RHOB</name>
<dbReference type="Pfam" id="PF00809">
    <property type="entry name" value="Pterin_bind"/>
    <property type="match status" value="1"/>
</dbReference>
<keyword evidence="7 12" id="KW-0808">Transferase</keyword>
<dbReference type="GO" id="GO:0046872">
    <property type="term" value="F:metal ion binding"/>
    <property type="evidence" value="ECO:0007669"/>
    <property type="project" value="UniProtKB-KW"/>
</dbReference>
<keyword evidence="9 12" id="KW-0460">Magnesium</keyword>
<feature type="domain" description="Pterin-binding" evidence="13">
    <location>
        <begin position="69"/>
        <end position="324"/>
    </location>
</feature>
<comment type="cofactor">
    <cofactor evidence="2 12">
        <name>Mg(2+)</name>
        <dbReference type="ChEBI" id="CHEBI:18420"/>
    </cofactor>
</comment>
<dbReference type="AlphaFoldDB" id="A0A7W6E1L2"/>
<evidence type="ECO:0000256" key="3">
    <source>
        <dbReference type="ARBA" id="ARBA00004763"/>
    </source>
</evidence>
<comment type="similarity">
    <text evidence="4 12">Belongs to the DHPS family.</text>
</comment>
<reference evidence="14 15" key="1">
    <citation type="submission" date="2020-08" db="EMBL/GenBank/DDBJ databases">
        <title>Genomic Encyclopedia of Type Strains, Phase IV (KMG-IV): sequencing the most valuable type-strain genomes for metagenomic binning, comparative biology and taxonomic classification.</title>
        <authorList>
            <person name="Goeker M."/>
        </authorList>
    </citation>
    <scope>NUCLEOTIDE SEQUENCE [LARGE SCALE GENOMIC DNA]</scope>
    <source>
        <strain evidence="14 15">DSM 102234</strain>
    </source>
</reference>
<dbReference type="GO" id="GO:0005829">
    <property type="term" value="C:cytosol"/>
    <property type="evidence" value="ECO:0007669"/>
    <property type="project" value="TreeGrafter"/>
</dbReference>
<dbReference type="NCBIfam" id="TIGR01496">
    <property type="entry name" value="DHPS"/>
    <property type="match status" value="1"/>
</dbReference>
<dbReference type="InterPro" id="IPR011005">
    <property type="entry name" value="Dihydropteroate_synth-like_sf"/>
</dbReference>
<comment type="function">
    <text evidence="12">Catalyzes the condensation of para-aminobenzoate (pABA) with 6-hydroxymethyl-7,8-dihydropterin diphosphate (DHPt-PP) to form 7,8-dihydropteroate (H2Pte), the immediate precursor of folate derivatives.</text>
</comment>
<evidence type="ECO:0000313" key="14">
    <source>
        <dbReference type="EMBL" id="MBB3993025.1"/>
    </source>
</evidence>
<sequence>MARAYYRPIISCDIARPEGAVSLASGWGWFSSVEVLQRGMTPVVIPASELPAATHCALTQPRGVVAEHPMIMGIVNTTPDSFSDGGLHAAAKDAIAGGLAMAQAGAEILDIGGESTRPGAQTVAHDEEIRRVVPVIHGLRQEGFTGVISIDTRKADVAQAALVAGASLINDVSGFTYDPDLAGVAAKADVPVCVMHGPVDPATMHLGPQYDDVLLEVYDFLEARIAALEAQGIARTRIIADPGIGFAKTQAHNLELLARLSLFHSLGVPVLLGASRKRFIGTIGNAPQAVDRMAGSVAVALGGIAQGAQIVRVHDVAETAQAIALWRASVSGTV</sequence>
<dbReference type="UniPathway" id="UPA00077">
    <property type="reaction ID" value="UER00156"/>
</dbReference>
<comment type="caution">
    <text evidence="14">The sequence shown here is derived from an EMBL/GenBank/DDBJ whole genome shotgun (WGS) entry which is preliminary data.</text>
</comment>
<dbReference type="EC" id="2.5.1.15" evidence="5 12"/>
<evidence type="ECO:0000256" key="10">
    <source>
        <dbReference type="ARBA" id="ARBA00022909"/>
    </source>
</evidence>
<dbReference type="FunFam" id="3.20.20.20:FF:000006">
    <property type="entry name" value="Dihydropteroate synthase"/>
    <property type="match status" value="1"/>
</dbReference>
<proteinExistence type="inferred from homology"/>
<evidence type="ECO:0000256" key="11">
    <source>
        <dbReference type="ARBA" id="ARBA00030193"/>
    </source>
</evidence>
<dbReference type="PROSITE" id="PS50972">
    <property type="entry name" value="PTERIN_BINDING"/>
    <property type="match status" value="1"/>
</dbReference>
<dbReference type="PANTHER" id="PTHR20941:SF1">
    <property type="entry name" value="FOLIC ACID SYNTHESIS PROTEIN FOL1"/>
    <property type="match status" value="1"/>
</dbReference>
<evidence type="ECO:0000256" key="1">
    <source>
        <dbReference type="ARBA" id="ARBA00000012"/>
    </source>
</evidence>
<dbReference type="PROSITE" id="PS00793">
    <property type="entry name" value="DHPS_2"/>
    <property type="match status" value="1"/>
</dbReference>
<protein>
    <recommendedName>
        <fullName evidence="6 12">Dihydropteroate synthase</fullName>
        <shortName evidence="12">DHPS</shortName>
        <ecNumber evidence="5 12">2.5.1.15</ecNumber>
    </recommendedName>
    <alternativeName>
        <fullName evidence="11 12">Dihydropteroate pyrophosphorylase</fullName>
    </alternativeName>
</protein>
<organism evidence="14 15">
    <name type="scientific">Sulfitobacter undariae</name>
    <dbReference type="NCBI Taxonomy" id="1563671"/>
    <lineage>
        <taxon>Bacteria</taxon>
        <taxon>Pseudomonadati</taxon>
        <taxon>Pseudomonadota</taxon>
        <taxon>Alphaproteobacteria</taxon>
        <taxon>Rhodobacterales</taxon>
        <taxon>Roseobacteraceae</taxon>
        <taxon>Sulfitobacter</taxon>
    </lineage>
</organism>
<dbReference type="GO" id="GO:0004156">
    <property type="term" value="F:dihydropteroate synthase activity"/>
    <property type="evidence" value="ECO:0007669"/>
    <property type="project" value="UniProtKB-EC"/>
</dbReference>
<gene>
    <name evidence="14" type="ORF">GGR95_000644</name>
</gene>
<keyword evidence="8 12" id="KW-0479">Metal-binding</keyword>